<dbReference type="Proteomes" id="UP000494363">
    <property type="component" value="Unassembled WGS sequence"/>
</dbReference>
<sequence length="146" mass="15862">MLVKMNMCDPWRQTIGLLSLMSGRTDPAVTRLAALHVQFERRNYRLPIAGERFDAQVCLIERPTSATATIAWRDATHCSYGDQLWHAARARVNGVCAMSGQAIQVGDPVFKPRRGRPAPLNASAMILAAVLNEAADGGAQARFSAA</sequence>
<dbReference type="RefSeq" id="WP_175228541.1">
    <property type="nucleotide sequence ID" value="NZ_CADIKH010000020.1"/>
</dbReference>
<gene>
    <name evidence="1" type="ORF">LMG29542_04397</name>
</gene>
<reference evidence="1 2" key="1">
    <citation type="submission" date="2020-04" db="EMBL/GenBank/DDBJ databases">
        <authorList>
            <person name="De Canck E."/>
        </authorList>
    </citation>
    <scope>NUCLEOTIDE SEQUENCE [LARGE SCALE GENOMIC DNA]</scope>
    <source>
        <strain evidence="1 2">LMG 29542</strain>
    </source>
</reference>
<dbReference type="EMBL" id="CADIKH010000020">
    <property type="protein sequence ID" value="CAB3762567.1"/>
    <property type="molecule type" value="Genomic_DNA"/>
</dbReference>
<dbReference type="InterPro" id="IPR021769">
    <property type="entry name" value="DUF3331"/>
</dbReference>
<dbReference type="AlphaFoldDB" id="A0A6J5E9M3"/>
<evidence type="ECO:0000313" key="1">
    <source>
        <dbReference type="EMBL" id="CAB3762567.1"/>
    </source>
</evidence>
<accession>A0A6J5E9M3</accession>
<name>A0A6J5E9M3_9BURK</name>
<proteinExistence type="predicted"/>
<evidence type="ECO:0000313" key="2">
    <source>
        <dbReference type="Proteomes" id="UP000494363"/>
    </source>
</evidence>
<evidence type="ECO:0008006" key="3">
    <source>
        <dbReference type="Google" id="ProtNLM"/>
    </source>
</evidence>
<protein>
    <recommendedName>
        <fullName evidence="3">DUF3331 domain-containing protein</fullName>
    </recommendedName>
</protein>
<organism evidence="1 2">
    <name type="scientific">Paraburkholderia humisilvae</name>
    <dbReference type="NCBI Taxonomy" id="627669"/>
    <lineage>
        <taxon>Bacteria</taxon>
        <taxon>Pseudomonadati</taxon>
        <taxon>Pseudomonadota</taxon>
        <taxon>Betaproteobacteria</taxon>
        <taxon>Burkholderiales</taxon>
        <taxon>Burkholderiaceae</taxon>
        <taxon>Paraburkholderia</taxon>
    </lineage>
</organism>
<dbReference type="Pfam" id="PF11811">
    <property type="entry name" value="DUF3331"/>
    <property type="match status" value="1"/>
</dbReference>
<keyword evidence="2" id="KW-1185">Reference proteome</keyword>